<dbReference type="InterPro" id="IPR036047">
    <property type="entry name" value="F-box-like_dom_sf"/>
</dbReference>
<sequence>MGQAASFTGAAPEARISLTSLPPELLLSTTKHCDARDVVSFSRTCRYAAAVCDDVGAIMNVFFNSGVSVDEHHGRKLAKQVAERGPVEAKRTWNYMARVALTLPCLKRSLCSGRDIGPAISVLAALTNVDILDKETTKAMAGAVCWLLTEAPSGDASAGQDKLLARTVLADRFLFCLAVGMLRPDARPDEWTLELPAALPVIPIGETDGFHSAATHLLCIVLTLHSLSAHASRLDIQPGDLSLQPDWLPSAEKMGLADGAVPLPLPSASYPPDDPRDPHPVAGALARSAMSWYGWYGARSAELAAPLWRPAGLFRGAWRGVIAYYSRAGTRPECSFLYSVSFEAGGLRWVDGQGVGGRFGVEMARGKDGMPALKVVDDGGEQIMGLFVTPLGLAGGAGPGDGEGREFYWFFREEWCAGGWEEEVGVD</sequence>
<dbReference type="InterPro" id="IPR001810">
    <property type="entry name" value="F-box_dom"/>
</dbReference>
<dbReference type="PROSITE" id="PS50181">
    <property type="entry name" value="FBOX"/>
    <property type="match status" value="1"/>
</dbReference>
<proteinExistence type="predicted"/>
<reference evidence="2" key="1">
    <citation type="submission" date="2018-03" db="EMBL/GenBank/DDBJ databases">
        <authorList>
            <person name="Guldener U."/>
        </authorList>
    </citation>
    <scope>NUCLEOTIDE SEQUENCE</scope>
</reference>
<comment type="caution">
    <text evidence="2">The sequence shown here is derived from an EMBL/GenBank/DDBJ whole genome shotgun (WGS) entry which is preliminary data.</text>
</comment>
<dbReference type="CDD" id="cd09917">
    <property type="entry name" value="F-box_SF"/>
    <property type="match status" value="1"/>
</dbReference>
<feature type="domain" description="F-box" evidence="1">
    <location>
        <begin position="15"/>
        <end position="66"/>
    </location>
</feature>
<name>A0AAE8N0K6_9PEZI</name>
<gene>
    <name evidence="2" type="ORF">DNG_05841</name>
</gene>
<dbReference type="EMBL" id="ONZQ02000007">
    <property type="protein sequence ID" value="SPO03159.1"/>
    <property type="molecule type" value="Genomic_DNA"/>
</dbReference>
<dbReference type="Pfam" id="PF00646">
    <property type="entry name" value="F-box"/>
    <property type="match status" value="1"/>
</dbReference>
<organism evidence="2 3">
    <name type="scientific">Cephalotrichum gorgonifer</name>
    <dbReference type="NCBI Taxonomy" id="2041049"/>
    <lineage>
        <taxon>Eukaryota</taxon>
        <taxon>Fungi</taxon>
        <taxon>Dikarya</taxon>
        <taxon>Ascomycota</taxon>
        <taxon>Pezizomycotina</taxon>
        <taxon>Sordariomycetes</taxon>
        <taxon>Hypocreomycetidae</taxon>
        <taxon>Microascales</taxon>
        <taxon>Microascaceae</taxon>
        <taxon>Cephalotrichum</taxon>
    </lineage>
</organism>
<evidence type="ECO:0000313" key="2">
    <source>
        <dbReference type="EMBL" id="SPO03159.1"/>
    </source>
</evidence>
<dbReference type="AlphaFoldDB" id="A0AAE8N0K6"/>
<dbReference type="SUPFAM" id="SSF81383">
    <property type="entry name" value="F-box domain"/>
    <property type="match status" value="1"/>
</dbReference>
<evidence type="ECO:0000313" key="3">
    <source>
        <dbReference type="Proteomes" id="UP001187682"/>
    </source>
</evidence>
<protein>
    <recommendedName>
        <fullName evidence="1">F-box domain-containing protein</fullName>
    </recommendedName>
</protein>
<keyword evidence="3" id="KW-1185">Reference proteome</keyword>
<accession>A0AAE8N0K6</accession>
<evidence type="ECO:0000259" key="1">
    <source>
        <dbReference type="PROSITE" id="PS50181"/>
    </source>
</evidence>
<dbReference type="Proteomes" id="UP001187682">
    <property type="component" value="Unassembled WGS sequence"/>
</dbReference>